<keyword evidence="3" id="KW-1133">Transmembrane helix</keyword>
<dbReference type="Gene3D" id="1.25.40.10">
    <property type="entry name" value="Tetratricopeptide repeat domain"/>
    <property type="match status" value="8"/>
</dbReference>
<feature type="repeat" description="PPR" evidence="2">
    <location>
        <begin position="418"/>
        <end position="452"/>
    </location>
</feature>
<feature type="repeat" description="PPR" evidence="2">
    <location>
        <begin position="769"/>
        <end position="803"/>
    </location>
</feature>
<keyword evidence="1" id="KW-0677">Repeat</keyword>
<proteinExistence type="predicted"/>
<dbReference type="SUPFAM" id="SSF81901">
    <property type="entry name" value="HCP-like"/>
    <property type="match status" value="1"/>
</dbReference>
<feature type="repeat" description="PPR" evidence="2">
    <location>
        <begin position="558"/>
        <end position="593"/>
    </location>
</feature>
<gene>
    <name evidence="4" type="ORF">LWI29_004132</name>
</gene>
<feature type="repeat" description="PPR" evidence="2">
    <location>
        <begin position="699"/>
        <end position="733"/>
    </location>
</feature>
<evidence type="ECO:0000256" key="3">
    <source>
        <dbReference type="SAM" id="Phobius"/>
    </source>
</evidence>
<evidence type="ECO:0000256" key="1">
    <source>
        <dbReference type="ARBA" id="ARBA00022737"/>
    </source>
</evidence>
<comment type="caution">
    <text evidence="4">The sequence shown here is derived from an EMBL/GenBank/DDBJ whole genome shotgun (WGS) entry which is preliminary data.</text>
</comment>
<dbReference type="Pfam" id="PF01535">
    <property type="entry name" value="PPR"/>
    <property type="match status" value="1"/>
</dbReference>
<reference evidence="4" key="2">
    <citation type="submission" date="2023-06" db="EMBL/GenBank/DDBJ databases">
        <authorList>
            <person name="Swenson N.G."/>
            <person name="Wegrzyn J.L."/>
            <person name="Mcevoy S.L."/>
        </authorList>
    </citation>
    <scope>NUCLEOTIDE SEQUENCE</scope>
    <source>
        <strain evidence="4">NS2018</strain>
        <tissue evidence="4">Leaf</tissue>
    </source>
</reference>
<feature type="repeat" description="PPR" evidence="2">
    <location>
        <begin position="313"/>
        <end position="347"/>
    </location>
</feature>
<dbReference type="EMBL" id="JAUESC010000387">
    <property type="protein sequence ID" value="KAK0573187.1"/>
    <property type="molecule type" value="Genomic_DNA"/>
</dbReference>
<feature type="repeat" description="PPR" evidence="2">
    <location>
        <begin position="523"/>
        <end position="557"/>
    </location>
</feature>
<accession>A0AA39RGW7</accession>
<organism evidence="4 5">
    <name type="scientific">Acer saccharum</name>
    <name type="common">Sugar maple</name>
    <dbReference type="NCBI Taxonomy" id="4024"/>
    <lineage>
        <taxon>Eukaryota</taxon>
        <taxon>Viridiplantae</taxon>
        <taxon>Streptophyta</taxon>
        <taxon>Embryophyta</taxon>
        <taxon>Tracheophyta</taxon>
        <taxon>Spermatophyta</taxon>
        <taxon>Magnoliopsida</taxon>
        <taxon>eudicotyledons</taxon>
        <taxon>Gunneridae</taxon>
        <taxon>Pentapetalae</taxon>
        <taxon>rosids</taxon>
        <taxon>malvids</taxon>
        <taxon>Sapindales</taxon>
        <taxon>Sapindaceae</taxon>
        <taxon>Hippocastanoideae</taxon>
        <taxon>Acereae</taxon>
        <taxon>Acer</taxon>
    </lineage>
</organism>
<keyword evidence="5" id="KW-1185">Reference proteome</keyword>
<evidence type="ECO:0000256" key="2">
    <source>
        <dbReference type="PROSITE-ProRule" id="PRU00708"/>
    </source>
</evidence>
<dbReference type="NCBIfam" id="TIGR00756">
    <property type="entry name" value="PPR"/>
    <property type="match status" value="13"/>
</dbReference>
<reference evidence="4" key="1">
    <citation type="journal article" date="2022" name="Plant J.">
        <title>Strategies of tolerance reflected in two North American maple genomes.</title>
        <authorList>
            <person name="McEvoy S.L."/>
            <person name="Sezen U.U."/>
            <person name="Trouern-Trend A."/>
            <person name="McMahon S.M."/>
            <person name="Schaberg P.G."/>
            <person name="Yang J."/>
            <person name="Wegrzyn J.L."/>
            <person name="Swenson N.G."/>
        </authorList>
    </citation>
    <scope>NUCLEOTIDE SEQUENCE</scope>
    <source>
        <strain evidence="4">NS2018</strain>
    </source>
</reference>
<evidence type="ECO:0000313" key="5">
    <source>
        <dbReference type="Proteomes" id="UP001168877"/>
    </source>
</evidence>
<dbReference type="PROSITE" id="PS51375">
    <property type="entry name" value="PPR"/>
    <property type="match status" value="14"/>
</dbReference>
<dbReference type="InterPro" id="IPR002885">
    <property type="entry name" value="PPR_rpt"/>
</dbReference>
<protein>
    <recommendedName>
        <fullName evidence="6">Pentatricopeptide repeat-containing protein</fullName>
    </recommendedName>
</protein>
<keyword evidence="3" id="KW-0472">Membrane</keyword>
<name>A0AA39RGW7_ACESA</name>
<dbReference type="PANTHER" id="PTHR45613:SF464">
    <property type="entry name" value="PPR CONTAINING PLANT-LIKE PROTEIN"/>
    <property type="match status" value="1"/>
</dbReference>
<feature type="repeat" description="PPR" evidence="2">
    <location>
        <begin position="278"/>
        <end position="312"/>
    </location>
</feature>
<feature type="repeat" description="PPR" evidence="2">
    <location>
        <begin position="629"/>
        <end position="663"/>
    </location>
</feature>
<dbReference type="AlphaFoldDB" id="A0AA39RGW7"/>
<feature type="repeat" description="PPR" evidence="2">
    <location>
        <begin position="734"/>
        <end position="768"/>
    </location>
</feature>
<dbReference type="InterPro" id="IPR011990">
    <property type="entry name" value="TPR-like_helical_dom_sf"/>
</dbReference>
<dbReference type="Pfam" id="PF13041">
    <property type="entry name" value="PPR_2"/>
    <property type="match status" value="7"/>
</dbReference>
<feature type="transmembrane region" description="Helical" evidence="3">
    <location>
        <begin position="893"/>
        <end position="916"/>
    </location>
</feature>
<feature type="repeat" description="PPR" evidence="2">
    <location>
        <begin position="453"/>
        <end position="487"/>
    </location>
</feature>
<keyword evidence="3" id="KW-0812">Transmembrane</keyword>
<feature type="repeat" description="PPR" evidence="2">
    <location>
        <begin position="664"/>
        <end position="698"/>
    </location>
</feature>
<feature type="repeat" description="PPR" evidence="2">
    <location>
        <begin position="348"/>
        <end position="382"/>
    </location>
</feature>
<feature type="repeat" description="PPR" evidence="2">
    <location>
        <begin position="383"/>
        <end position="417"/>
    </location>
</feature>
<dbReference type="Proteomes" id="UP001168877">
    <property type="component" value="Unassembled WGS sequence"/>
</dbReference>
<evidence type="ECO:0000313" key="4">
    <source>
        <dbReference type="EMBL" id="KAK0573187.1"/>
    </source>
</evidence>
<feature type="repeat" description="PPR" evidence="2">
    <location>
        <begin position="594"/>
        <end position="628"/>
    </location>
</feature>
<sequence>MLNKLNSLHLRINRQILFPASSLIFSNSTVSAAKLDSHEPTVITTSISPIDPNPSDPVRDIVADLKNLGFRRFIGENYVRDFDDLRLNESQVDRIFDCLRTESPVVAVQLFHWLRSEYGFKHSRYSSFVVSHVLASKKRFKELRFVLEQMLQEEGSDSAPSLCELLLNSFRDWGSNSEVCDMLAFVYSRSEMVHDALFVLAKMKDLNLKVSIQTYNSLLYNLRYTDIVWDLYHEIKVNATPQSEYTTSILIDGLCQQSRVQNAVLFLQETAGEEFGPSVVSFNTIMSRCCKLGFAEAAKALVCMMLKYGLHPDAYSYNILIHGLCVAGSMEEALEFTNDMQKHGVKPDTLTYHILAKGFHLLGQMTGAWEIIQKMLVKGLNPDLVTYTALICGHCQIGNIEEGLRLREEMLSQGIPLNAISYSVLLSCLCKRGQVDEALRLFYEMETAGLNADLVTYSILIHGLCKQEKVQKAIQLYDEMCSKKIYPNSFTLSAILLGLCENEMMSEARMYFDTLTMCDLTQDIILYNIMIDGYVKVGNIGEALQLYNQIIEKRITPSIVTFNSLIYGLCKNGMVAEARRWLLENIMLHGLEPSTVTYTILMNAYCEEGNMHCLFKLLEEMRAKAIGPSHITYTVVIKGLCKQWKLQEAIRLLEDMYAEGLTPDQITYNTIIQCFCKAKDIKTAFQLHEEMLLHKLEPTPVTYNILINGLCLYGDLKDADNLLFSLQKSDISLTKVAYTTIIKAHCVKGDVNKAVVYFRHMVEKGFEISIRDYSSVINRLCKRCLISEAKSFFRMMLLDGYRPDQHICEVICNAVYQGGDISSMFELAAGMIKSGLVPDKFMRKKGNSAATKFSMNVFCVLFYSLRRSSTSPLLQLRPLLPRPCCNAAASSSLNIIIVFINFSLLCLVLTLIIGNFKTTLIHHTLMCNSVVLFHLKTRRLVALWQRKTPNSIFRNSCAERW</sequence>
<evidence type="ECO:0008006" key="6">
    <source>
        <dbReference type="Google" id="ProtNLM"/>
    </source>
</evidence>
<dbReference type="PANTHER" id="PTHR45613">
    <property type="entry name" value="PENTATRICOPEPTIDE REPEAT-CONTAINING PROTEIN"/>
    <property type="match status" value="1"/>
</dbReference>